<evidence type="ECO:0000256" key="2">
    <source>
        <dbReference type="ARBA" id="ARBA00024438"/>
    </source>
</evidence>
<dbReference type="InterPro" id="IPR041916">
    <property type="entry name" value="Anti_sigma_zinc_sf"/>
</dbReference>
<dbReference type="Proteomes" id="UP000283745">
    <property type="component" value="Unassembled WGS sequence"/>
</dbReference>
<protein>
    <recommendedName>
        <fullName evidence="2">Anti-sigma-W factor RsiW</fullName>
    </recommendedName>
</protein>
<comment type="similarity">
    <text evidence="1">Belongs to the zinc-associated anti-sigma factor (ZAS) superfamily. Anti-sigma-W factor family.</text>
</comment>
<keyword evidence="3" id="KW-0812">Transmembrane</keyword>
<reference evidence="5 6" key="1">
    <citation type="submission" date="2018-08" db="EMBL/GenBank/DDBJ databases">
        <title>A genome reference for cultivated species of the human gut microbiota.</title>
        <authorList>
            <person name="Zou Y."/>
            <person name="Xue W."/>
            <person name="Luo G."/>
        </authorList>
    </citation>
    <scope>NUCLEOTIDE SEQUENCE [LARGE SCALE GENOMIC DNA]</scope>
    <source>
        <strain evidence="5 6">AM28-23</strain>
    </source>
</reference>
<dbReference type="AlphaFoldDB" id="A0A414J8P8"/>
<evidence type="ECO:0000259" key="4">
    <source>
        <dbReference type="Pfam" id="PF13490"/>
    </source>
</evidence>
<proteinExistence type="inferred from homology"/>
<accession>A0A414J8P8</accession>
<evidence type="ECO:0000313" key="5">
    <source>
        <dbReference type="EMBL" id="RHE40866.1"/>
    </source>
</evidence>
<dbReference type="Pfam" id="PF13490">
    <property type="entry name" value="zf-HC2"/>
    <property type="match status" value="1"/>
</dbReference>
<name>A0A414J8P8_9FIRM</name>
<feature type="transmembrane region" description="Helical" evidence="3">
    <location>
        <begin position="83"/>
        <end position="104"/>
    </location>
</feature>
<evidence type="ECO:0000256" key="3">
    <source>
        <dbReference type="SAM" id="Phobius"/>
    </source>
</evidence>
<dbReference type="InterPro" id="IPR027383">
    <property type="entry name" value="Znf_put"/>
</dbReference>
<feature type="domain" description="Putative zinc-finger" evidence="4">
    <location>
        <begin position="5"/>
        <end position="39"/>
    </location>
</feature>
<evidence type="ECO:0000256" key="1">
    <source>
        <dbReference type="ARBA" id="ARBA00024353"/>
    </source>
</evidence>
<sequence length="242" mass="28249">MKITCNIIEDLLPLYIDDMVSEDSRQLVEEHLKECAACRKMLDEMKKENQLRTVSENAERNSDHRTEIAPLKKIRRRIRRKRIISIILAAVLVLLASGIGHYWYYDKKTYISWEDAGMTLRDGKIYSKIDPDGHKTAILSVDQKNMFYMLSETAWIRKNYPSAQDAENLMFDLDEFQKAHDRLPDTATDETSLPIGIENVYYVDPENIKEAFALWDYQDEPDKAQQKEQELAAKCHLIWSAD</sequence>
<keyword evidence="3" id="KW-0472">Membrane</keyword>
<dbReference type="Gene3D" id="1.10.10.1320">
    <property type="entry name" value="Anti-sigma factor, zinc-finger domain"/>
    <property type="match status" value="1"/>
</dbReference>
<organism evidence="5 6">
    <name type="scientific">Blautia obeum</name>
    <dbReference type="NCBI Taxonomy" id="40520"/>
    <lineage>
        <taxon>Bacteria</taxon>
        <taxon>Bacillati</taxon>
        <taxon>Bacillota</taxon>
        <taxon>Clostridia</taxon>
        <taxon>Lachnospirales</taxon>
        <taxon>Lachnospiraceae</taxon>
        <taxon>Blautia</taxon>
    </lineage>
</organism>
<evidence type="ECO:0000313" key="6">
    <source>
        <dbReference type="Proteomes" id="UP000283745"/>
    </source>
</evidence>
<keyword evidence="3" id="KW-1133">Transmembrane helix</keyword>
<dbReference type="RefSeq" id="WP_118048543.1">
    <property type="nucleotide sequence ID" value="NZ_CABJFK010000003.1"/>
</dbReference>
<comment type="caution">
    <text evidence="5">The sequence shown here is derived from an EMBL/GenBank/DDBJ whole genome shotgun (WGS) entry which is preliminary data.</text>
</comment>
<dbReference type="EMBL" id="QSKF01000003">
    <property type="protein sequence ID" value="RHE40866.1"/>
    <property type="molecule type" value="Genomic_DNA"/>
</dbReference>
<gene>
    <name evidence="5" type="ORF">DW740_04855</name>
</gene>